<name>F5YK93_TREPZ</name>
<sequence>MYKTSLVKIPKPEFIVFYNGPGETPEKWKLWLSDAFIGLEPGEKVPLDLIVTVYNINPGHNEGMLEKCEELSGYSIFVDKVREYKKTISDKDIAFRQAINDCIEHNILREFLKLHATEVLQMLLTEWNTEEALAFEREEGWKEGREEGEKKKALETAKNLLALGVSLDTVAKAVGLDMETVKSLAQ</sequence>
<proteinExistence type="predicted"/>
<dbReference type="STRING" id="545694.TREPR_3323"/>
<accession>F5YK93</accession>
<reference evidence="2" key="1">
    <citation type="submission" date="2009-12" db="EMBL/GenBank/DDBJ databases">
        <title>Complete sequence of Treponema primitia strain ZAS-2.</title>
        <authorList>
            <person name="Tetu S.G."/>
            <person name="Matson E."/>
            <person name="Ren Q."/>
            <person name="Seshadri R."/>
            <person name="Elbourne L."/>
            <person name="Hassan K.A."/>
            <person name="Durkin A."/>
            <person name="Radune D."/>
            <person name="Mohamoud Y."/>
            <person name="Shay R."/>
            <person name="Jin S."/>
            <person name="Zhang X."/>
            <person name="Lucey K."/>
            <person name="Ballor N.R."/>
            <person name="Ottesen E."/>
            <person name="Rosenthal R."/>
            <person name="Allen A."/>
            <person name="Leadbetter J.R."/>
            <person name="Paulsen I.T."/>
        </authorList>
    </citation>
    <scope>NUCLEOTIDE SEQUENCE [LARGE SCALE GENOMIC DNA]</scope>
    <source>
        <strain evidence="2">ATCC BAA-887 / DSM 12427 / ZAS-2</strain>
    </source>
</reference>
<gene>
    <name evidence="1" type="ordered locus">TREPR_3323</name>
</gene>
<reference evidence="1 2" key="2">
    <citation type="journal article" date="2011" name="ISME J.">
        <title>RNA-seq reveals cooperative metabolic interactions between two termite-gut spirochete species in co-culture.</title>
        <authorList>
            <person name="Rosenthal A.Z."/>
            <person name="Matson E.G."/>
            <person name="Eldar A."/>
            <person name="Leadbetter J.R."/>
        </authorList>
    </citation>
    <scope>NUCLEOTIDE SEQUENCE [LARGE SCALE GENOMIC DNA]</scope>
    <source>
        <strain evidence="2">ATCC BAA-887 / DSM 12427 / ZAS-2</strain>
    </source>
</reference>
<protein>
    <recommendedName>
        <fullName evidence="3">Transposase (putative) YhgA-like domain-containing protein</fullName>
    </recommendedName>
</protein>
<evidence type="ECO:0000313" key="1">
    <source>
        <dbReference type="EMBL" id="AEF85045.1"/>
    </source>
</evidence>
<dbReference type="AlphaFoldDB" id="F5YK93"/>
<dbReference type="EMBL" id="CP001843">
    <property type="protein sequence ID" value="AEF85045.1"/>
    <property type="molecule type" value="Genomic_DNA"/>
</dbReference>
<dbReference type="Proteomes" id="UP000009223">
    <property type="component" value="Chromosome"/>
</dbReference>
<evidence type="ECO:0008006" key="3">
    <source>
        <dbReference type="Google" id="ProtNLM"/>
    </source>
</evidence>
<dbReference type="RefSeq" id="WP_015706954.1">
    <property type="nucleotide sequence ID" value="NC_015578.1"/>
</dbReference>
<dbReference type="HOGENOM" id="CLU_125012_0_0_12"/>
<keyword evidence="2" id="KW-1185">Reference proteome</keyword>
<dbReference type="KEGG" id="tpi:TREPR_3323"/>
<evidence type="ECO:0000313" key="2">
    <source>
        <dbReference type="Proteomes" id="UP000009223"/>
    </source>
</evidence>
<organism evidence="1 2">
    <name type="scientific">Treponema primitia (strain ATCC BAA-887 / DSM 12427 / ZAS-2)</name>
    <dbReference type="NCBI Taxonomy" id="545694"/>
    <lineage>
        <taxon>Bacteria</taxon>
        <taxon>Pseudomonadati</taxon>
        <taxon>Spirochaetota</taxon>
        <taxon>Spirochaetia</taxon>
        <taxon>Spirochaetales</taxon>
        <taxon>Treponemataceae</taxon>
        <taxon>Treponema</taxon>
    </lineage>
</organism>